<gene>
    <name evidence="1" type="ORF">HCN52_15890</name>
</gene>
<organism evidence="1 2">
    <name type="scientific">Streptomyces bohaiensis</name>
    <dbReference type="NCBI Taxonomy" id="1431344"/>
    <lineage>
        <taxon>Bacteria</taxon>
        <taxon>Bacillati</taxon>
        <taxon>Actinomycetota</taxon>
        <taxon>Actinomycetes</taxon>
        <taxon>Kitasatosporales</taxon>
        <taxon>Streptomycetaceae</taxon>
        <taxon>Streptomyces</taxon>
    </lineage>
</organism>
<reference evidence="1 2" key="1">
    <citation type="submission" date="2020-03" db="EMBL/GenBank/DDBJ databases">
        <title>Draft genome of Streptomyces sp. ventii, isolated from the Axial Seamount in the Pacific Ocean, and resequencing of the two type strains Streptomyces lonarensis strain NCL 716 and Streptomyces bohaiensis strain 11A07.</title>
        <authorList>
            <person name="Loughran R.M."/>
            <person name="Pfannmuller K.M."/>
            <person name="Wasson B.J."/>
            <person name="Deadmond M.C."/>
            <person name="Paddock B.E."/>
            <person name="Koyack M.J."/>
            <person name="Gallegos D.A."/>
            <person name="Mitchell E.A."/>
            <person name="Ushijima B."/>
            <person name="Saw J.H."/>
            <person name="Mcphail K.L."/>
            <person name="Videau P."/>
        </authorList>
    </citation>
    <scope>NUCLEOTIDE SEQUENCE [LARGE SCALE GENOMIC DNA]</scope>
    <source>
        <strain evidence="1 2">11A07</strain>
    </source>
</reference>
<sequence>MPAVAGEQFVGGSEGTVARTALSEYEGRWRLVGAADEEPVVELADTADDVVPAGGEPQAVVAGVRVPFEELTRRWLAGESFGRRPPPEPVTGLVLEIDPAGRFTEAGAAPVLWFGDQGVLESRAHPFDGRVAVTEGGVFLLLDKPAGRARSGGGSLEAPARLDDGDTVITDRLLLEAGRLLRTVSVVTDGVTLCRMRYEYVAAS</sequence>
<evidence type="ECO:0000313" key="2">
    <source>
        <dbReference type="Proteomes" id="UP000727056"/>
    </source>
</evidence>
<keyword evidence="2" id="KW-1185">Reference proteome</keyword>
<dbReference type="Proteomes" id="UP000727056">
    <property type="component" value="Unassembled WGS sequence"/>
</dbReference>
<name>A0ABX1CG10_9ACTN</name>
<accession>A0ABX1CG10</accession>
<protein>
    <submittedName>
        <fullName evidence="1">Uncharacterized protein</fullName>
    </submittedName>
</protein>
<comment type="caution">
    <text evidence="1">The sequence shown here is derived from an EMBL/GenBank/DDBJ whole genome shotgun (WGS) entry which is preliminary data.</text>
</comment>
<dbReference type="EMBL" id="JAAVJC010000146">
    <property type="protein sequence ID" value="NJQ16377.1"/>
    <property type="molecule type" value="Genomic_DNA"/>
</dbReference>
<dbReference type="RefSeq" id="WP_168089109.1">
    <property type="nucleotide sequence ID" value="NZ_BHZH01000224.1"/>
</dbReference>
<proteinExistence type="predicted"/>
<evidence type="ECO:0000313" key="1">
    <source>
        <dbReference type="EMBL" id="NJQ16377.1"/>
    </source>
</evidence>